<reference evidence="2" key="1">
    <citation type="submission" date="2017-01" db="EMBL/GenBank/DDBJ databases">
        <title>Comparative genomics of anhydrobiosis in the tardigrade Hypsibius dujardini.</title>
        <authorList>
            <person name="Yoshida Y."/>
            <person name="Koutsovoulos G."/>
            <person name="Laetsch D."/>
            <person name="Stevens L."/>
            <person name="Kumar S."/>
            <person name="Horikawa D."/>
            <person name="Ishino K."/>
            <person name="Komine S."/>
            <person name="Tomita M."/>
            <person name="Blaxter M."/>
            <person name="Arakawa K."/>
        </authorList>
    </citation>
    <scope>NUCLEOTIDE SEQUENCE [LARGE SCALE GENOMIC DNA]</scope>
    <source>
        <strain evidence="2">Z151</strain>
    </source>
</reference>
<protein>
    <submittedName>
        <fullName evidence="1">Uncharacterized protein</fullName>
    </submittedName>
</protein>
<dbReference type="AlphaFoldDB" id="A0A1W0WM56"/>
<evidence type="ECO:0000313" key="1">
    <source>
        <dbReference type="EMBL" id="OQV16279.1"/>
    </source>
</evidence>
<organism evidence="1 2">
    <name type="scientific">Hypsibius exemplaris</name>
    <name type="common">Freshwater tardigrade</name>
    <dbReference type="NCBI Taxonomy" id="2072580"/>
    <lineage>
        <taxon>Eukaryota</taxon>
        <taxon>Metazoa</taxon>
        <taxon>Ecdysozoa</taxon>
        <taxon>Tardigrada</taxon>
        <taxon>Eutardigrada</taxon>
        <taxon>Parachela</taxon>
        <taxon>Hypsibioidea</taxon>
        <taxon>Hypsibiidae</taxon>
        <taxon>Hypsibius</taxon>
    </lineage>
</organism>
<dbReference type="EMBL" id="MTYJ01000076">
    <property type="protein sequence ID" value="OQV16279.1"/>
    <property type="molecule type" value="Genomic_DNA"/>
</dbReference>
<accession>A0A1W0WM56</accession>
<dbReference type="Proteomes" id="UP000192578">
    <property type="component" value="Unassembled WGS sequence"/>
</dbReference>
<comment type="caution">
    <text evidence="1">The sequence shown here is derived from an EMBL/GenBank/DDBJ whole genome shotgun (WGS) entry which is preliminary data.</text>
</comment>
<name>A0A1W0WM56_HYPEX</name>
<sequence>MTSYCVTQTWQRNFSSLTSLHDVGLRKKLEIPLSSRASFCFIRNRTNQNYLLRESRIDLIYCLKVFLWLIRVTTCRSPGMTLQMTLPPLGAIPPL</sequence>
<proteinExistence type="predicted"/>
<keyword evidence="2" id="KW-1185">Reference proteome</keyword>
<evidence type="ECO:0000313" key="2">
    <source>
        <dbReference type="Proteomes" id="UP000192578"/>
    </source>
</evidence>
<gene>
    <name evidence="1" type="ORF">BV898_09587</name>
</gene>